<evidence type="ECO:0000259" key="9">
    <source>
        <dbReference type="PROSITE" id="PS50928"/>
    </source>
</evidence>
<reference evidence="10 11" key="2">
    <citation type="submission" date="2019-02" db="EMBL/GenBank/DDBJ databases">
        <title>'Lichenibacterium ramalinii' gen. nov. sp. nov., 'Lichenibacterium minor' gen. nov. sp. nov.</title>
        <authorList>
            <person name="Pankratov T."/>
        </authorList>
    </citation>
    <scope>NUCLEOTIDE SEQUENCE [LARGE SCALE GENOMIC DNA]</scope>
    <source>
        <strain evidence="10 11">RmlP001</strain>
    </source>
</reference>
<comment type="similarity">
    <text evidence="2">Belongs to the binding-protein-dependent transport system permease family. HisMQ subfamily.</text>
</comment>
<feature type="transmembrane region" description="Helical" evidence="8">
    <location>
        <begin position="51"/>
        <end position="72"/>
    </location>
</feature>
<keyword evidence="3 8" id="KW-0813">Transport</keyword>
<evidence type="ECO:0000256" key="8">
    <source>
        <dbReference type="RuleBase" id="RU363032"/>
    </source>
</evidence>
<reference evidence="10 11" key="1">
    <citation type="submission" date="2018-09" db="EMBL/GenBank/DDBJ databases">
        <authorList>
            <person name="Grouzdev D.S."/>
            <person name="Krutkina M.S."/>
        </authorList>
    </citation>
    <scope>NUCLEOTIDE SEQUENCE [LARGE SCALE GENOMIC DNA]</scope>
    <source>
        <strain evidence="10 11">RmlP001</strain>
    </source>
</reference>
<dbReference type="InterPro" id="IPR043429">
    <property type="entry name" value="ArtM/GltK/GlnP/TcyL/YhdX-like"/>
</dbReference>
<dbReference type="PROSITE" id="PS50928">
    <property type="entry name" value="ABC_TM1"/>
    <property type="match status" value="1"/>
</dbReference>
<dbReference type="RefSeq" id="WP_129219623.1">
    <property type="nucleotide sequence ID" value="NZ_QYBC01000010.1"/>
</dbReference>
<accession>A0A4Q2RB11</accession>
<dbReference type="InterPro" id="IPR000515">
    <property type="entry name" value="MetI-like"/>
</dbReference>
<evidence type="ECO:0000313" key="10">
    <source>
        <dbReference type="EMBL" id="RYB04349.1"/>
    </source>
</evidence>
<dbReference type="InterPro" id="IPR035906">
    <property type="entry name" value="MetI-like_sf"/>
</dbReference>
<comment type="subcellular location">
    <subcellularLocation>
        <location evidence="1">Cell inner membrane</location>
        <topology evidence="1">Multi-pass membrane protein</topology>
    </subcellularLocation>
    <subcellularLocation>
        <location evidence="8">Cell membrane</location>
        <topology evidence="8">Multi-pass membrane protein</topology>
    </subcellularLocation>
</comment>
<dbReference type="Gene3D" id="1.10.3720.10">
    <property type="entry name" value="MetI-like"/>
    <property type="match status" value="1"/>
</dbReference>
<evidence type="ECO:0000256" key="7">
    <source>
        <dbReference type="ARBA" id="ARBA00023136"/>
    </source>
</evidence>
<keyword evidence="4" id="KW-1003">Cell membrane</keyword>
<evidence type="ECO:0000256" key="3">
    <source>
        <dbReference type="ARBA" id="ARBA00022448"/>
    </source>
</evidence>
<feature type="domain" description="ABC transmembrane type-1" evidence="9">
    <location>
        <begin position="15"/>
        <end position="203"/>
    </location>
</feature>
<evidence type="ECO:0000256" key="1">
    <source>
        <dbReference type="ARBA" id="ARBA00004429"/>
    </source>
</evidence>
<dbReference type="SUPFAM" id="SSF161098">
    <property type="entry name" value="MetI-like"/>
    <property type="match status" value="1"/>
</dbReference>
<comment type="caution">
    <text evidence="10">The sequence shown here is derived from an EMBL/GenBank/DDBJ whole genome shotgun (WGS) entry which is preliminary data.</text>
</comment>
<keyword evidence="6 8" id="KW-1133">Transmembrane helix</keyword>
<name>A0A4Q2RB11_9HYPH</name>
<dbReference type="GO" id="GO:0022857">
    <property type="term" value="F:transmembrane transporter activity"/>
    <property type="evidence" value="ECO:0007669"/>
    <property type="project" value="InterPro"/>
</dbReference>
<keyword evidence="7 8" id="KW-0472">Membrane</keyword>
<gene>
    <name evidence="10" type="ORF">D3272_12910</name>
</gene>
<keyword evidence="11" id="KW-1185">Reference proteome</keyword>
<dbReference type="PANTHER" id="PTHR30614:SF34">
    <property type="entry name" value="BLR6398 PROTEIN"/>
    <property type="match status" value="1"/>
</dbReference>
<dbReference type="GO" id="GO:0006865">
    <property type="term" value="P:amino acid transport"/>
    <property type="evidence" value="ECO:0007669"/>
    <property type="project" value="TreeGrafter"/>
</dbReference>
<keyword evidence="5 8" id="KW-0812">Transmembrane</keyword>
<evidence type="ECO:0000256" key="5">
    <source>
        <dbReference type="ARBA" id="ARBA00022692"/>
    </source>
</evidence>
<evidence type="ECO:0000256" key="4">
    <source>
        <dbReference type="ARBA" id="ARBA00022475"/>
    </source>
</evidence>
<dbReference type="CDD" id="cd06261">
    <property type="entry name" value="TM_PBP2"/>
    <property type="match status" value="1"/>
</dbReference>
<feature type="transmembrane region" description="Helical" evidence="8">
    <location>
        <begin position="177"/>
        <end position="195"/>
    </location>
</feature>
<dbReference type="Pfam" id="PF00528">
    <property type="entry name" value="BPD_transp_1"/>
    <property type="match status" value="1"/>
</dbReference>
<feature type="transmembrane region" description="Helical" evidence="8">
    <location>
        <begin position="16"/>
        <end position="39"/>
    </location>
</feature>
<protein>
    <submittedName>
        <fullName evidence="10">Amino acid ABC transporter permease</fullName>
    </submittedName>
</protein>
<dbReference type="Proteomes" id="UP000289411">
    <property type="component" value="Unassembled WGS sequence"/>
</dbReference>
<evidence type="ECO:0000256" key="2">
    <source>
        <dbReference type="ARBA" id="ARBA00010072"/>
    </source>
</evidence>
<feature type="transmembrane region" description="Helical" evidence="8">
    <location>
        <begin position="84"/>
        <end position="103"/>
    </location>
</feature>
<evidence type="ECO:0000256" key="6">
    <source>
        <dbReference type="ARBA" id="ARBA00022989"/>
    </source>
</evidence>
<dbReference type="PANTHER" id="PTHR30614">
    <property type="entry name" value="MEMBRANE COMPONENT OF AMINO ACID ABC TRANSPORTER"/>
    <property type="match status" value="1"/>
</dbReference>
<dbReference type="AlphaFoldDB" id="A0A4Q2RB11"/>
<organism evidence="10 11">
    <name type="scientific">Lichenibacterium ramalinae</name>
    <dbReference type="NCBI Taxonomy" id="2316527"/>
    <lineage>
        <taxon>Bacteria</taxon>
        <taxon>Pseudomonadati</taxon>
        <taxon>Pseudomonadota</taxon>
        <taxon>Alphaproteobacteria</taxon>
        <taxon>Hyphomicrobiales</taxon>
        <taxon>Lichenihabitantaceae</taxon>
        <taxon>Lichenibacterium</taxon>
    </lineage>
</organism>
<proteinExistence type="inferred from homology"/>
<dbReference type="GO" id="GO:0043190">
    <property type="term" value="C:ATP-binding cassette (ABC) transporter complex"/>
    <property type="evidence" value="ECO:0007669"/>
    <property type="project" value="InterPro"/>
</dbReference>
<evidence type="ECO:0000313" key="11">
    <source>
        <dbReference type="Proteomes" id="UP000289411"/>
    </source>
</evidence>
<dbReference type="OrthoDB" id="7255919at2"/>
<dbReference type="InterPro" id="IPR010065">
    <property type="entry name" value="AA_ABC_transptr_permease_3TM"/>
</dbReference>
<dbReference type="EMBL" id="QYBC01000010">
    <property type="protein sequence ID" value="RYB04349.1"/>
    <property type="molecule type" value="Genomic_DNA"/>
</dbReference>
<sequence length="215" mass="22924">MTFSLANLVYLLQGTLWTVALALLSFVGGGVLGLAVALMRVSRFGALRFAAGTWIQVIQGIPLPVLIFLSYFGLGVTGFDVPALAAAALSIAVNSSAFLGDIWRGCIQAVAKTQWEAADSLALNGFQRMVDVVLPQAIRLAIPATIGFSVQIIKNTSYAVVIGFIELTQSGKIINNALYEPFLIFTIVGLVYFALCSPLSNASRRLEARLRARGA</sequence>
<dbReference type="NCBIfam" id="TIGR01726">
    <property type="entry name" value="HEQRo_perm_3TM"/>
    <property type="match status" value="1"/>
</dbReference>